<reference evidence="3 4" key="1">
    <citation type="submission" date="2021-03" db="EMBL/GenBank/DDBJ databases">
        <title>Sequencing the genomes of 1000 actinobacteria strains.</title>
        <authorList>
            <person name="Klenk H.-P."/>
        </authorList>
    </citation>
    <scope>NUCLEOTIDE SEQUENCE [LARGE SCALE GENOMIC DNA]</scope>
    <source>
        <strain evidence="3 4">DSM 44580</strain>
    </source>
</reference>
<sequence>MPKLLALSLVLTVLGGGVAHAGPTTPTVVRVSAFGADPSGQRDSAAAVRAAFRHAKSLRAPVRIVFGPGTYQLYPEQAEQRELYVSNTTGADLRYKDKRIGMLVEDMRGVVVDGRGAKLLFHGSQTAFAAIRSTDVTFTGFSFDYVAPKVVDATVTETGPGHRVLRVPSDSPYRVADNQVTWLGETSPATGQPYWQGTGKLQYTQVHDPGARRTWRTSNPLFTGVTSMTDLGGQRIRIGYASPERPTDQGLVYSMRLTDRSEPGAFLWQSKNIVLRDLGAHHLQSFGVVGQFSENITIEGVDFAPDPARGHTSSAFADHIQMSGVRGHVRISGNTFDGPHDDPINVHGTYLEVTGIPAPDTLRLDYPHRETAGFPQYQPGDEVELVDKRTMRPLPNGTARVTAVDGPTGQDHAKPLTTMTIRLDRPLPPGVTPGDTVAENVTWTPSVTITGNHFRNVPTRGVLLTTRRPILLSGNHFDAMTMASVYISADAHQWYESGPVTDLRITGNTFTRPANPVIFIEPTNQDVDPANPVHTGITVSHNNFELTSDVTVLDAKSTGDLRFRTNLIRRQTGPAAPPYRNPLFRFHGSRGYEVTHNLIGPGLNPVVIAN</sequence>
<evidence type="ECO:0000313" key="3">
    <source>
        <dbReference type="EMBL" id="MBP2478356.1"/>
    </source>
</evidence>
<accession>A0ABS5APK3</accession>
<dbReference type="Proteomes" id="UP001519363">
    <property type="component" value="Unassembled WGS sequence"/>
</dbReference>
<dbReference type="SUPFAM" id="SSF51126">
    <property type="entry name" value="Pectin lyase-like"/>
    <property type="match status" value="1"/>
</dbReference>
<keyword evidence="4" id="KW-1185">Reference proteome</keyword>
<keyword evidence="2" id="KW-0732">Signal</keyword>
<feature type="chain" id="PRO_5046268379" evidence="2">
    <location>
        <begin position="22"/>
        <end position="610"/>
    </location>
</feature>
<proteinExistence type="predicted"/>
<dbReference type="InterPro" id="IPR012334">
    <property type="entry name" value="Pectin_lyas_fold"/>
</dbReference>
<protein>
    <submittedName>
        <fullName evidence="3">Uncharacterized protein</fullName>
    </submittedName>
</protein>
<name>A0ABS5APK3_9PSEU</name>
<gene>
    <name evidence="3" type="ORF">JOF53_007228</name>
</gene>
<dbReference type="SMART" id="SM00710">
    <property type="entry name" value="PbH1"/>
    <property type="match status" value="4"/>
</dbReference>
<dbReference type="RefSeq" id="WP_086782790.1">
    <property type="nucleotide sequence ID" value="NZ_JAGIOO010000001.1"/>
</dbReference>
<feature type="signal peptide" evidence="2">
    <location>
        <begin position="1"/>
        <end position="21"/>
    </location>
</feature>
<evidence type="ECO:0000313" key="4">
    <source>
        <dbReference type="Proteomes" id="UP001519363"/>
    </source>
</evidence>
<dbReference type="Gene3D" id="2.160.20.10">
    <property type="entry name" value="Single-stranded right-handed beta-helix, Pectin lyase-like"/>
    <property type="match status" value="2"/>
</dbReference>
<evidence type="ECO:0000256" key="1">
    <source>
        <dbReference type="SAM" id="MobiDB-lite"/>
    </source>
</evidence>
<organism evidence="3 4">
    <name type="scientific">Crossiella equi</name>
    <dbReference type="NCBI Taxonomy" id="130796"/>
    <lineage>
        <taxon>Bacteria</taxon>
        <taxon>Bacillati</taxon>
        <taxon>Actinomycetota</taxon>
        <taxon>Actinomycetes</taxon>
        <taxon>Pseudonocardiales</taxon>
        <taxon>Pseudonocardiaceae</taxon>
        <taxon>Crossiella</taxon>
    </lineage>
</organism>
<dbReference type="EMBL" id="JAGIOO010000001">
    <property type="protein sequence ID" value="MBP2478356.1"/>
    <property type="molecule type" value="Genomic_DNA"/>
</dbReference>
<comment type="caution">
    <text evidence="3">The sequence shown here is derived from an EMBL/GenBank/DDBJ whole genome shotgun (WGS) entry which is preliminary data.</text>
</comment>
<dbReference type="InterPro" id="IPR011050">
    <property type="entry name" value="Pectin_lyase_fold/virulence"/>
</dbReference>
<evidence type="ECO:0000256" key="2">
    <source>
        <dbReference type="SAM" id="SignalP"/>
    </source>
</evidence>
<dbReference type="InterPro" id="IPR006626">
    <property type="entry name" value="PbH1"/>
</dbReference>
<feature type="region of interest" description="Disordered" evidence="1">
    <location>
        <begin position="393"/>
        <end position="414"/>
    </location>
</feature>